<evidence type="ECO:0000313" key="1">
    <source>
        <dbReference type="EMBL" id="VFJ99886.1"/>
    </source>
</evidence>
<organism evidence="1">
    <name type="scientific">Candidatus Kentrum sp. LFY</name>
    <dbReference type="NCBI Taxonomy" id="2126342"/>
    <lineage>
        <taxon>Bacteria</taxon>
        <taxon>Pseudomonadati</taxon>
        <taxon>Pseudomonadota</taxon>
        <taxon>Gammaproteobacteria</taxon>
        <taxon>Candidatus Kentrum</taxon>
    </lineage>
</organism>
<dbReference type="EMBL" id="CAADFH010000107">
    <property type="protein sequence ID" value="VFJ99886.1"/>
    <property type="molecule type" value="Genomic_DNA"/>
</dbReference>
<gene>
    <name evidence="1" type="ORF">BECKLFY1418A_GA0070994_11072</name>
</gene>
<name>A0A450V5D4_9GAMM</name>
<proteinExistence type="predicted"/>
<reference evidence="1" key="1">
    <citation type="submission" date="2019-02" db="EMBL/GenBank/DDBJ databases">
        <authorList>
            <person name="Gruber-Vodicka R. H."/>
            <person name="Seah K. B. B."/>
        </authorList>
    </citation>
    <scope>NUCLEOTIDE SEQUENCE</scope>
    <source>
        <strain evidence="1">BECK_M6</strain>
    </source>
</reference>
<protein>
    <submittedName>
        <fullName evidence="1">Uncharacterized protein</fullName>
    </submittedName>
</protein>
<accession>A0A450V5D4</accession>
<dbReference type="AlphaFoldDB" id="A0A450V5D4"/>
<sequence length="39" mass="4498">MIKTQRLQALKKFHAFLDGSEPLGFEVPSREAAYDFISR</sequence>